<keyword evidence="7" id="KW-0378">Hydrolase</keyword>
<sequence length="51" mass="5426">MVGIGLIILLAVVQGLLEWLPVSSEGQIVLILNWFGDPTNAVAIALFLHLG</sequence>
<gene>
    <name evidence="12" type="ORF">S01H4_13536</name>
</gene>
<evidence type="ECO:0000256" key="3">
    <source>
        <dbReference type="ARBA" id="ARBA00012374"/>
    </source>
</evidence>
<dbReference type="GO" id="GO:0005886">
    <property type="term" value="C:plasma membrane"/>
    <property type="evidence" value="ECO:0007669"/>
    <property type="project" value="UniProtKB-SubCell"/>
</dbReference>
<evidence type="ECO:0000256" key="11">
    <source>
        <dbReference type="ARBA" id="ARBA00047594"/>
    </source>
</evidence>
<evidence type="ECO:0000256" key="6">
    <source>
        <dbReference type="ARBA" id="ARBA00022692"/>
    </source>
</evidence>
<keyword evidence="8" id="KW-1133">Transmembrane helix</keyword>
<feature type="non-terminal residue" evidence="12">
    <location>
        <position position="51"/>
    </location>
</feature>
<proteinExistence type="inferred from homology"/>
<evidence type="ECO:0000256" key="4">
    <source>
        <dbReference type="ARBA" id="ARBA00021581"/>
    </source>
</evidence>
<reference evidence="12" key="1">
    <citation type="journal article" date="2014" name="Front. Microbiol.">
        <title>High frequency of phylogenetically diverse reductive dehalogenase-homologous genes in deep subseafloor sedimentary metagenomes.</title>
        <authorList>
            <person name="Kawai M."/>
            <person name="Futagami T."/>
            <person name="Toyoda A."/>
            <person name="Takaki Y."/>
            <person name="Nishi S."/>
            <person name="Hori S."/>
            <person name="Arai W."/>
            <person name="Tsubouchi T."/>
            <person name="Morono Y."/>
            <person name="Uchiyama I."/>
            <person name="Ito T."/>
            <person name="Fujiyama A."/>
            <person name="Inagaki F."/>
            <person name="Takami H."/>
        </authorList>
    </citation>
    <scope>NUCLEOTIDE SEQUENCE</scope>
    <source>
        <strain evidence="12">Expedition CK06-06</strain>
    </source>
</reference>
<protein>
    <recommendedName>
        <fullName evidence="4">Undecaprenyl-diphosphatase</fullName>
        <ecNumber evidence="3">3.6.1.27</ecNumber>
    </recommendedName>
    <alternativeName>
        <fullName evidence="10">Undecaprenyl pyrophosphate phosphatase</fullName>
    </alternativeName>
</protein>
<comment type="similarity">
    <text evidence="2">Belongs to the UppP family.</text>
</comment>
<evidence type="ECO:0000256" key="7">
    <source>
        <dbReference type="ARBA" id="ARBA00022801"/>
    </source>
</evidence>
<comment type="catalytic activity">
    <reaction evidence="11">
        <text>di-trans,octa-cis-undecaprenyl diphosphate + H2O = di-trans,octa-cis-undecaprenyl phosphate + phosphate + H(+)</text>
        <dbReference type="Rhea" id="RHEA:28094"/>
        <dbReference type="ChEBI" id="CHEBI:15377"/>
        <dbReference type="ChEBI" id="CHEBI:15378"/>
        <dbReference type="ChEBI" id="CHEBI:43474"/>
        <dbReference type="ChEBI" id="CHEBI:58405"/>
        <dbReference type="ChEBI" id="CHEBI:60392"/>
        <dbReference type="EC" id="3.6.1.27"/>
    </reaction>
</comment>
<dbReference type="Pfam" id="PF02673">
    <property type="entry name" value="BacA"/>
    <property type="match status" value="1"/>
</dbReference>
<evidence type="ECO:0000313" key="12">
    <source>
        <dbReference type="EMBL" id="GAG55662.1"/>
    </source>
</evidence>
<dbReference type="EC" id="3.6.1.27" evidence="3"/>
<keyword evidence="6" id="KW-0812">Transmembrane</keyword>
<evidence type="ECO:0000256" key="5">
    <source>
        <dbReference type="ARBA" id="ARBA00022475"/>
    </source>
</evidence>
<accession>X0ZBN5</accession>
<dbReference type="GO" id="GO:0050380">
    <property type="term" value="F:undecaprenyl-diphosphatase activity"/>
    <property type="evidence" value="ECO:0007669"/>
    <property type="project" value="UniProtKB-EC"/>
</dbReference>
<evidence type="ECO:0000256" key="8">
    <source>
        <dbReference type="ARBA" id="ARBA00022989"/>
    </source>
</evidence>
<evidence type="ECO:0000256" key="9">
    <source>
        <dbReference type="ARBA" id="ARBA00023136"/>
    </source>
</evidence>
<comment type="caution">
    <text evidence="12">The sequence shown here is derived from an EMBL/GenBank/DDBJ whole genome shotgun (WGS) entry which is preliminary data.</text>
</comment>
<evidence type="ECO:0000256" key="1">
    <source>
        <dbReference type="ARBA" id="ARBA00004651"/>
    </source>
</evidence>
<comment type="subcellular location">
    <subcellularLocation>
        <location evidence="1">Cell membrane</location>
        <topology evidence="1">Multi-pass membrane protein</topology>
    </subcellularLocation>
</comment>
<dbReference type="EMBL" id="BART01005958">
    <property type="protein sequence ID" value="GAG55662.1"/>
    <property type="molecule type" value="Genomic_DNA"/>
</dbReference>
<keyword evidence="5" id="KW-1003">Cell membrane</keyword>
<evidence type="ECO:0000256" key="10">
    <source>
        <dbReference type="ARBA" id="ARBA00032707"/>
    </source>
</evidence>
<name>X0ZBN5_9ZZZZ</name>
<evidence type="ECO:0000256" key="2">
    <source>
        <dbReference type="ARBA" id="ARBA00010621"/>
    </source>
</evidence>
<dbReference type="AlphaFoldDB" id="X0ZBN5"/>
<dbReference type="InterPro" id="IPR003824">
    <property type="entry name" value="UppP"/>
</dbReference>
<organism evidence="12">
    <name type="scientific">marine sediment metagenome</name>
    <dbReference type="NCBI Taxonomy" id="412755"/>
    <lineage>
        <taxon>unclassified sequences</taxon>
        <taxon>metagenomes</taxon>
        <taxon>ecological metagenomes</taxon>
    </lineage>
</organism>
<keyword evidence="9" id="KW-0472">Membrane</keyword>